<dbReference type="AlphaFoldDB" id="A0A5E4AWM5"/>
<dbReference type="EMBL" id="CABDUW010000168">
    <property type="protein sequence ID" value="VTJ61236.1"/>
    <property type="molecule type" value="Genomic_DNA"/>
</dbReference>
<dbReference type="EMBL" id="WJEC01008719">
    <property type="protein sequence ID" value="KAF7461102.1"/>
    <property type="molecule type" value="Genomic_DNA"/>
</dbReference>
<sequence>MALFQDCKGCSRKLRRYNMKPVPTRTTGENTLIHFPFLLIKLPFHFCDQMIEAGVSSGPIKEAQEDVFQVSDIKNINFQKSPGNKVKALT</sequence>
<reference evidence="1" key="2">
    <citation type="submission" date="2020-08" db="EMBL/GenBank/DDBJ databases">
        <authorList>
            <person name="Shumante A."/>
            <person name="Zimin A.V."/>
            <person name="Puiu D."/>
            <person name="Salzberg S.L."/>
        </authorList>
    </citation>
    <scope>NUCLEOTIDE SEQUENCE</scope>
    <source>
        <strain evidence="1">WC2-LM</strain>
        <tissue evidence="1">Liver</tissue>
    </source>
</reference>
<keyword evidence="3" id="KW-1185">Reference proteome</keyword>
<organism evidence="2 3">
    <name type="scientific">Marmota monax</name>
    <name type="common">Woodchuck</name>
    <dbReference type="NCBI Taxonomy" id="9995"/>
    <lineage>
        <taxon>Eukaryota</taxon>
        <taxon>Metazoa</taxon>
        <taxon>Chordata</taxon>
        <taxon>Craniata</taxon>
        <taxon>Vertebrata</taxon>
        <taxon>Euteleostomi</taxon>
        <taxon>Mammalia</taxon>
        <taxon>Eutheria</taxon>
        <taxon>Euarchontoglires</taxon>
        <taxon>Glires</taxon>
        <taxon>Rodentia</taxon>
        <taxon>Sciuromorpha</taxon>
        <taxon>Sciuridae</taxon>
        <taxon>Xerinae</taxon>
        <taxon>Marmotini</taxon>
        <taxon>Marmota</taxon>
    </lineage>
</organism>
<gene>
    <name evidence="1" type="ORF">GHT09_015785</name>
    <name evidence="2" type="ORF">MONAX_5E031486</name>
</gene>
<protein>
    <submittedName>
        <fullName evidence="2">Uncharacterized protein</fullName>
    </submittedName>
</protein>
<accession>A0A5E4AWM5</accession>
<evidence type="ECO:0000313" key="2">
    <source>
        <dbReference type="EMBL" id="VTJ61236.1"/>
    </source>
</evidence>
<dbReference type="Proteomes" id="UP000335636">
    <property type="component" value="Unassembled WGS sequence"/>
</dbReference>
<proteinExistence type="predicted"/>
<reference evidence="2 3" key="1">
    <citation type="submission" date="2019-04" db="EMBL/GenBank/DDBJ databases">
        <authorList>
            <person name="Alioto T."/>
            <person name="Alioto T."/>
        </authorList>
    </citation>
    <scope>NUCLEOTIDE SEQUENCE [LARGE SCALE GENOMIC DNA]</scope>
</reference>
<dbReference type="Proteomes" id="UP000662637">
    <property type="component" value="Unassembled WGS sequence"/>
</dbReference>
<evidence type="ECO:0000313" key="1">
    <source>
        <dbReference type="EMBL" id="KAF7461102.1"/>
    </source>
</evidence>
<name>A0A5E4AWM5_MARMO</name>
<evidence type="ECO:0000313" key="3">
    <source>
        <dbReference type="Proteomes" id="UP000335636"/>
    </source>
</evidence>